<reference evidence="2 3" key="1">
    <citation type="submission" date="2021-02" db="EMBL/GenBank/DDBJ databases">
        <title>Complete Genome Sequence of Arcanobacterium phocisimile strain DSM 26142T from a harbour seal.</title>
        <authorList>
            <person name="Borowiak M."/>
            <person name="Alssahen M."/>
            <person name="Malorny B."/>
            <person name="Laemmler C."/>
            <person name="Siebert U."/>
            <person name="Ploetz M."/>
            <person name="Abdulmawjood A."/>
        </authorList>
    </citation>
    <scope>NUCLEOTIDE SEQUENCE [LARGE SCALE GENOMIC DNA]</scope>
    <source>
        <strain evidence="2 3">DSM 26142</strain>
    </source>
</reference>
<proteinExistence type="predicted"/>
<organism evidence="2 3">
    <name type="scientific">Arcanobacterium phocisimile</name>
    <dbReference type="NCBI Taxonomy" id="1302235"/>
    <lineage>
        <taxon>Bacteria</taxon>
        <taxon>Bacillati</taxon>
        <taxon>Actinomycetota</taxon>
        <taxon>Actinomycetes</taxon>
        <taxon>Actinomycetales</taxon>
        <taxon>Actinomycetaceae</taxon>
        <taxon>Arcanobacterium</taxon>
    </lineage>
</organism>
<gene>
    <name evidence="2" type="ORF">JTE88_06360</name>
</gene>
<accession>A0ABX7IF04</accession>
<evidence type="ECO:0000313" key="3">
    <source>
        <dbReference type="Proteomes" id="UP000602653"/>
    </source>
</evidence>
<protein>
    <submittedName>
        <fullName evidence="2">Molybdopterin-guanine dinucleotide biosynthesis protein</fullName>
    </submittedName>
</protein>
<feature type="domain" description="DUF6457" evidence="1">
    <location>
        <begin position="10"/>
        <end position="84"/>
    </location>
</feature>
<evidence type="ECO:0000259" key="1">
    <source>
        <dbReference type="Pfam" id="PF20058"/>
    </source>
</evidence>
<dbReference type="InterPro" id="IPR045598">
    <property type="entry name" value="DUF6457"/>
</dbReference>
<dbReference type="Proteomes" id="UP000602653">
    <property type="component" value="Chromosome"/>
</dbReference>
<dbReference type="EMBL" id="CP070228">
    <property type="protein sequence ID" value="QRV01716.1"/>
    <property type="molecule type" value="Genomic_DNA"/>
</dbReference>
<dbReference type="Pfam" id="PF20058">
    <property type="entry name" value="DUF6457"/>
    <property type="match status" value="1"/>
</dbReference>
<sequence>MTRKDDPLAMKKMDAWLNEVNSLLGLEPTLIATYQKPLLELISTIAHGPSRPGAPLTAFLLGYASAQSNEDPAKLASKLEDLAANFSFSE</sequence>
<keyword evidence="3" id="KW-1185">Reference proteome</keyword>
<evidence type="ECO:0000313" key="2">
    <source>
        <dbReference type="EMBL" id="QRV01716.1"/>
    </source>
</evidence>
<dbReference type="RefSeq" id="WP_204423693.1">
    <property type="nucleotide sequence ID" value="NZ_CP070228.1"/>
</dbReference>
<name>A0ABX7IF04_9ACTO</name>